<dbReference type="PROSITE" id="PS50082">
    <property type="entry name" value="WD_REPEATS_2"/>
    <property type="match status" value="4"/>
</dbReference>
<organism evidence="3 4">
    <name type="scientific">Perilla frutescens var. hirtella</name>
    <name type="common">Perilla citriodora</name>
    <name type="synonym">Perilla setoyensis</name>
    <dbReference type="NCBI Taxonomy" id="608512"/>
    <lineage>
        <taxon>Eukaryota</taxon>
        <taxon>Viridiplantae</taxon>
        <taxon>Streptophyta</taxon>
        <taxon>Embryophyta</taxon>
        <taxon>Tracheophyta</taxon>
        <taxon>Spermatophyta</taxon>
        <taxon>Magnoliopsida</taxon>
        <taxon>eudicotyledons</taxon>
        <taxon>Gunneridae</taxon>
        <taxon>Pentapetalae</taxon>
        <taxon>asterids</taxon>
        <taxon>lamiids</taxon>
        <taxon>Lamiales</taxon>
        <taxon>Lamiaceae</taxon>
        <taxon>Nepetoideae</taxon>
        <taxon>Elsholtzieae</taxon>
        <taxon>Perilla</taxon>
    </lineage>
</organism>
<dbReference type="InterPro" id="IPR044716">
    <property type="entry name" value="LEUNIG-like"/>
</dbReference>
<evidence type="ECO:0000313" key="3">
    <source>
        <dbReference type="EMBL" id="KAH6829090.1"/>
    </source>
</evidence>
<dbReference type="CDD" id="cd00200">
    <property type="entry name" value="WD40"/>
    <property type="match status" value="1"/>
</dbReference>
<feature type="repeat" description="WD" evidence="1">
    <location>
        <begin position="354"/>
        <end position="386"/>
    </location>
</feature>
<dbReference type="InterPro" id="IPR036322">
    <property type="entry name" value="WD40_repeat_dom_sf"/>
</dbReference>
<feature type="compositionally biased region" description="Polar residues" evidence="2">
    <location>
        <begin position="1"/>
        <end position="17"/>
    </location>
</feature>
<sequence length="386" mass="43447">MSAPENSTKTVTPTLSNDGLKMKGVQIERNTETEKPLDEDIAAFFSNDDAADNMNISFTHASAQKQKEQQGKFPFHALDTRAEFVGNIIISQTLDFPFGLVRSIHPSTNKLSCCDFSSQGKFLAAAGHEKKVFIWNLKQSTRNSVDAHTQIITDIRFKPNSFMFATSSFDRTVKIWDASNTKKYHKDLVGHADQVMSMDFHPRKTNLLCSCDCNDEIKLWHVKESSCFRSFKGANRQVRFQSRQGNLLAAATGNMINLIDVETGMIQHRFEGHEEDVRALCWDVCGEYLVSTSQDSARIWSIQSGGKCIHELPSSGRDFASCTFHPAYSQVVAVGSYESIYIWNPTMGNRTWKFHGHEGIIPSMANAPETNMIASVSHDQWVKIWK</sequence>
<evidence type="ECO:0000256" key="1">
    <source>
        <dbReference type="PROSITE-ProRule" id="PRU00221"/>
    </source>
</evidence>
<dbReference type="PANTHER" id="PTHR44376:SF8">
    <property type="entry name" value="TRANSCRIPTIONAL COREPRESSOR LEUNIG-LIKE"/>
    <property type="match status" value="1"/>
</dbReference>
<evidence type="ECO:0000256" key="2">
    <source>
        <dbReference type="SAM" id="MobiDB-lite"/>
    </source>
</evidence>
<feature type="region of interest" description="Disordered" evidence="2">
    <location>
        <begin position="1"/>
        <end position="24"/>
    </location>
</feature>
<feature type="repeat" description="WD" evidence="1">
    <location>
        <begin position="188"/>
        <end position="230"/>
    </location>
</feature>
<proteinExistence type="predicted"/>
<dbReference type="Pfam" id="PF00400">
    <property type="entry name" value="WD40"/>
    <property type="match status" value="5"/>
</dbReference>
<dbReference type="Proteomes" id="UP001190926">
    <property type="component" value="Unassembled WGS sequence"/>
</dbReference>
<dbReference type="InterPro" id="IPR015943">
    <property type="entry name" value="WD40/YVTN_repeat-like_dom_sf"/>
</dbReference>
<evidence type="ECO:0000313" key="4">
    <source>
        <dbReference type="Proteomes" id="UP001190926"/>
    </source>
</evidence>
<dbReference type="SUPFAM" id="SSF50978">
    <property type="entry name" value="WD40 repeat-like"/>
    <property type="match status" value="1"/>
</dbReference>
<dbReference type="EMBL" id="SDAM02000113">
    <property type="protein sequence ID" value="KAH6829090.1"/>
    <property type="molecule type" value="Genomic_DNA"/>
</dbReference>
<dbReference type="SMART" id="SM00320">
    <property type="entry name" value="WD40"/>
    <property type="match status" value="7"/>
</dbReference>
<dbReference type="AlphaFoldDB" id="A0AAD4P7S7"/>
<name>A0AAD4P7S7_PERFH</name>
<accession>A0AAD4P7S7</accession>
<dbReference type="InterPro" id="IPR001680">
    <property type="entry name" value="WD40_rpt"/>
</dbReference>
<dbReference type="PANTHER" id="PTHR44376">
    <property type="entry name" value="TRANSCRIPTIONAL REGULATOR OF FILAMENTOUS GROWTH FLO8"/>
    <property type="match status" value="1"/>
</dbReference>
<keyword evidence="1" id="KW-0853">WD repeat</keyword>
<feature type="repeat" description="WD" evidence="1">
    <location>
        <begin position="104"/>
        <end position="145"/>
    </location>
</feature>
<gene>
    <name evidence="3" type="ORF">C2S53_013238</name>
</gene>
<reference evidence="3 4" key="1">
    <citation type="journal article" date="2021" name="Nat. Commun.">
        <title>Incipient diploidization of the medicinal plant Perilla within 10,000 years.</title>
        <authorList>
            <person name="Zhang Y."/>
            <person name="Shen Q."/>
            <person name="Leng L."/>
            <person name="Zhang D."/>
            <person name="Chen S."/>
            <person name="Shi Y."/>
            <person name="Ning Z."/>
            <person name="Chen S."/>
        </authorList>
    </citation>
    <scope>NUCLEOTIDE SEQUENCE [LARGE SCALE GENOMIC DNA]</scope>
    <source>
        <strain evidence="4">cv. PC099</strain>
    </source>
</reference>
<comment type="caution">
    <text evidence="3">The sequence shown here is derived from an EMBL/GenBank/DDBJ whole genome shotgun (WGS) entry which is preliminary data.</text>
</comment>
<keyword evidence="4" id="KW-1185">Reference proteome</keyword>
<dbReference type="PROSITE" id="PS50294">
    <property type="entry name" value="WD_REPEATS_REGION"/>
    <property type="match status" value="2"/>
</dbReference>
<dbReference type="Gene3D" id="2.130.10.10">
    <property type="entry name" value="YVTN repeat-like/Quinoprotein amine dehydrogenase"/>
    <property type="match status" value="2"/>
</dbReference>
<protein>
    <submittedName>
        <fullName evidence="3">Uncharacterized protein</fullName>
    </submittedName>
</protein>
<dbReference type="GO" id="GO:0003714">
    <property type="term" value="F:transcription corepressor activity"/>
    <property type="evidence" value="ECO:0007669"/>
    <property type="project" value="InterPro"/>
</dbReference>
<feature type="repeat" description="WD" evidence="1">
    <location>
        <begin position="145"/>
        <end position="186"/>
    </location>
</feature>